<dbReference type="EC" id="2.4.2.14" evidence="3 8"/>
<evidence type="ECO:0000259" key="12">
    <source>
        <dbReference type="PROSITE" id="PS51278"/>
    </source>
</evidence>
<comment type="pathway">
    <text evidence="1 8">Purine metabolism; IMP biosynthesis via de novo pathway; N(1)-(5-phospho-D-ribosyl)glycinamide from 5-phospho-alpha-D-ribose 1-diphosphate: step 1/2.</text>
</comment>
<dbReference type="CDD" id="cd00715">
    <property type="entry name" value="GPATase_N"/>
    <property type="match status" value="1"/>
</dbReference>
<dbReference type="SUPFAM" id="SSF56235">
    <property type="entry name" value="N-terminal nucleophile aminohydrolases (Ntn hydrolases)"/>
    <property type="match status" value="1"/>
</dbReference>
<feature type="active site" description="Nucleophile" evidence="9">
    <location>
        <position position="2"/>
    </location>
</feature>
<dbReference type="GO" id="GO:0046872">
    <property type="term" value="F:metal ion binding"/>
    <property type="evidence" value="ECO:0007669"/>
    <property type="project" value="UniProtKB-KW"/>
</dbReference>
<evidence type="ECO:0000256" key="9">
    <source>
        <dbReference type="PIRSR" id="PIRSR000485-1"/>
    </source>
</evidence>
<dbReference type="InterPro" id="IPR000836">
    <property type="entry name" value="PRTase_dom"/>
</dbReference>
<dbReference type="EMBL" id="BLLK01000064">
    <property type="protein sequence ID" value="GFH59430.1"/>
    <property type="molecule type" value="Genomic_DNA"/>
</dbReference>
<keyword evidence="10" id="KW-0479">Metal-binding</keyword>
<accession>A0AAD3D9U3</accession>
<feature type="binding site" evidence="10">
    <location>
        <position position="325"/>
    </location>
    <ligand>
        <name>Mg(2+)</name>
        <dbReference type="ChEBI" id="CHEBI:18420"/>
    </ligand>
</feature>
<evidence type="ECO:0000256" key="3">
    <source>
        <dbReference type="ARBA" id="ARBA00011941"/>
    </source>
</evidence>
<dbReference type="InterPro" id="IPR029055">
    <property type="entry name" value="Ntn_hydrolases_N"/>
</dbReference>
<evidence type="ECO:0000313" key="14">
    <source>
        <dbReference type="Proteomes" id="UP001054902"/>
    </source>
</evidence>
<keyword evidence="5 8" id="KW-0808">Transferase</keyword>
<sequence length="554" mass="61171">MCGILGLLLANEDQYVNQMIFDGLTVLQHRGQDAAGIVTSEQGRLHLRKDNGLVKDVFQTHHMIELKGNVGLGHVRYPTAGSSSCAEAQPFYTNYPYGICVAHNGNLTNTDELAKELRAKQRHVNTDSDSELLLNTFAEGMGTTDGTDIDMVDKIFTAMEQVMTKCKGGYAGMYLINGIGLVGFRDPHGIRPIVFGSRPAKSSAAPSSVPKTPAKMAKASGSLDYVMASESVAIDTLGFELVRDIKPGEAIFIDLKGNCHTRQCHSSPKLAPCIFEHVYFARPDSIMDGISVYESRLIMGEKLAGKIMKKHPEHDIDVVIPIPDTSRTSALQAAYFLGRPFREGFIKNRYIARTFIMPGQETRKKSVRLKLNTIKSEFAGRNVLLVDDSVVRGTTAREIIDMAREAGARKVYFASAAPAIRYPNIYGIDIPTRNELVAYERNEEEIAKQLGCDWIEYQDTSDLEDAVRECATPEIAVEEFDTSCFTGKYVTGEKIGDGYFQRIHELRNDAAQEKRRGKKVEVPVPVQGVDGGCEPMHNDTRDGEQDGQKGCEAI</sequence>
<keyword evidence="10" id="KW-0460">Magnesium</keyword>
<protein>
    <recommendedName>
        <fullName evidence="3 8">Amidophosphoribosyltransferase</fullName>
        <shortName evidence="8">ATase</shortName>
        <ecNumber evidence="3 8">2.4.2.14</ecNumber>
    </recommendedName>
    <alternativeName>
        <fullName evidence="8">Glutamine phosphoribosylpyrophosphate amidotransferase</fullName>
    </alternativeName>
</protein>
<comment type="catalytic activity">
    <reaction evidence="8">
        <text>5-phospho-beta-D-ribosylamine + L-glutamate + diphosphate = 5-phospho-alpha-D-ribose 1-diphosphate + L-glutamine + H2O</text>
        <dbReference type="Rhea" id="RHEA:14905"/>
        <dbReference type="ChEBI" id="CHEBI:15377"/>
        <dbReference type="ChEBI" id="CHEBI:29985"/>
        <dbReference type="ChEBI" id="CHEBI:33019"/>
        <dbReference type="ChEBI" id="CHEBI:58017"/>
        <dbReference type="ChEBI" id="CHEBI:58359"/>
        <dbReference type="ChEBI" id="CHEBI:58681"/>
        <dbReference type="EC" id="2.4.2.14"/>
    </reaction>
</comment>
<evidence type="ECO:0000256" key="6">
    <source>
        <dbReference type="ARBA" id="ARBA00022755"/>
    </source>
</evidence>
<name>A0AAD3D9U3_9STRA</name>
<evidence type="ECO:0000256" key="10">
    <source>
        <dbReference type="PIRSR" id="PIRSR000485-2"/>
    </source>
</evidence>
<dbReference type="PROSITE" id="PS51278">
    <property type="entry name" value="GATASE_TYPE_2"/>
    <property type="match status" value="1"/>
</dbReference>
<dbReference type="PIRSF" id="PIRSF000485">
    <property type="entry name" value="Amd_phspho_trans"/>
    <property type="match status" value="1"/>
</dbReference>
<dbReference type="Proteomes" id="UP001054902">
    <property type="component" value="Unassembled WGS sequence"/>
</dbReference>
<organism evidence="13 14">
    <name type="scientific">Chaetoceros tenuissimus</name>
    <dbReference type="NCBI Taxonomy" id="426638"/>
    <lineage>
        <taxon>Eukaryota</taxon>
        <taxon>Sar</taxon>
        <taxon>Stramenopiles</taxon>
        <taxon>Ochrophyta</taxon>
        <taxon>Bacillariophyta</taxon>
        <taxon>Coscinodiscophyceae</taxon>
        <taxon>Chaetocerotophycidae</taxon>
        <taxon>Chaetocerotales</taxon>
        <taxon>Chaetocerotaceae</taxon>
        <taxon>Chaetoceros</taxon>
    </lineage>
</organism>
<comment type="similarity">
    <text evidence="2 8">In the C-terminal section; belongs to the purine/pyrimidine phosphoribosyltransferase family.</text>
</comment>
<dbReference type="NCBIfam" id="TIGR01134">
    <property type="entry name" value="purF"/>
    <property type="match status" value="1"/>
</dbReference>
<keyword evidence="14" id="KW-1185">Reference proteome</keyword>
<evidence type="ECO:0000256" key="11">
    <source>
        <dbReference type="SAM" id="MobiDB-lite"/>
    </source>
</evidence>
<evidence type="ECO:0000256" key="4">
    <source>
        <dbReference type="ARBA" id="ARBA00022676"/>
    </source>
</evidence>
<dbReference type="Pfam" id="PF13522">
    <property type="entry name" value="GATase_6"/>
    <property type="match status" value="1"/>
</dbReference>
<dbReference type="InterPro" id="IPR005854">
    <property type="entry name" value="PurF"/>
</dbReference>
<comment type="cofactor">
    <cofactor evidence="10">
        <name>Mg(2+)</name>
        <dbReference type="ChEBI" id="CHEBI:18420"/>
    </cofactor>
    <text evidence="10">Binds 1 Mg(2+) ion per subunit.</text>
</comment>
<feature type="domain" description="Glutamine amidotransferase type-2" evidence="12">
    <location>
        <begin position="2"/>
        <end position="256"/>
    </location>
</feature>
<dbReference type="Gene3D" id="3.60.20.10">
    <property type="entry name" value="Glutamine Phosphoribosylpyrophosphate, subunit 1, domain 1"/>
    <property type="match status" value="1"/>
</dbReference>
<dbReference type="AlphaFoldDB" id="A0AAD3D9U3"/>
<evidence type="ECO:0000256" key="1">
    <source>
        <dbReference type="ARBA" id="ARBA00005209"/>
    </source>
</evidence>
<gene>
    <name evidence="13" type="ORF">CTEN210_15906</name>
</gene>
<dbReference type="GO" id="GO:0009113">
    <property type="term" value="P:purine nucleobase biosynthetic process"/>
    <property type="evidence" value="ECO:0007669"/>
    <property type="project" value="InterPro"/>
</dbReference>
<dbReference type="GO" id="GO:0004044">
    <property type="term" value="F:amidophosphoribosyltransferase activity"/>
    <property type="evidence" value="ECO:0007669"/>
    <property type="project" value="UniProtKB-EC"/>
</dbReference>
<evidence type="ECO:0000256" key="7">
    <source>
        <dbReference type="ARBA" id="ARBA00022962"/>
    </source>
</evidence>
<dbReference type="InterPro" id="IPR029057">
    <property type="entry name" value="PRTase-like"/>
</dbReference>
<dbReference type="Gene3D" id="3.40.50.2020">
    <property type="match status" value="1"/>
</dbReference>
<dbReference type="GO" id="GO:0006164">
    <property type="term" value="P:purine nucleotide biosynthetic process"/>
    <property type="evidence" value="ECO:0007669"/>
    <property type="project" value="UniProtKB-KW"/>
</dbReference>
<dbReference type="CDD" id="cd06223">
    <property type="entry name" value="PRTases_typeI"/>
    <property type="match status" value="1"/>
</dbReference>
<feature type="binding site" evidence="10">
    <location>
        <position position="388"/>
    </location>
    <ligand>
        <name>Mg(2+)</name>
        <dbReference type="ChEBI" id="CHEBI:18420"/>
    </ligand>
</feature>
<dbReference type="InterPro" id="IPR035584">
    <property type="entry name" value="PurF_N"/>
</dbReference>
<feature type="compositionally biased region" description="Basic and acidic residues" evidence="11">
    <location>
        <begin position="536"/>
        <end position="554"/>
    </location>
</feature>
<feature type="binding site" evidence="10">
    <location>
        <position position="387"/>
    </location>
    <ligand>
        <name>Mg(2+)</name>
        <dbReference type="ChEBI" id="CHEBI:18420"/>
    </ligand>
</feature>
<keyword evidence="6 8" id="KW-0658">Purine biosynthesis</keyword>
<keyword evidence="4 8" id="KW-0328">Glycosyltransferase</keyword>
<evidence type="ECO:0000256" key="2">
    <source>
        <dbReference type="ARBA" id="ARBA00010138"/>
    </source>
</evidence>
<comment type="caution">
    <text evidence="13">The sequence shown here is derived from an EMBL/GenBank/DDBJ whole genome shotgun (WGS) entry which is preliminary data.</text>
</comment>
<dbReference type="PANTHER" id="PTHR11907">
    <property type="entry name" value="AMIDOPHOSPHORIBOSYLTRANSFERASE"/>
    <property type="match status" value="1"/>
</dbReference>
<evidence type="ECO:0000256" key="5">
    <source>
        <dbReference type="ARBA" id="ARBA00022679"/>
    </source>
</evidence>
<dbReference type="HAMAP" id="MF_01931">
    <property type="entry name" value="PurF"/>
    <property type="match status" value="1"/>
</dbReference>
<evidence type="ECO:0000313" key="13">
    <source>
        <dbReference type="EMBL" id="GFH59430.1"/>
    </source>
</evidence>
<proteinExistence type="inferred from homology"/>
<dbReference type="SUPFAM" id="SSF53271">
    <property type="entry name" value="PRTase-like"/>
    <property type="match status" value="1"/>
</dbReference>
<keyword evidence="7" id="KW-0315">Glutamine amidotransferase</keyword>
<reference evidence="13 14" key="1">
    <citation type="journal article" date="2021" name="Sci. Rep.">
        <title>The genome of the diatom Chaetoceros tenuissimus carries an ancient integrated fragment of an extant virus.</title>
        <authorList>
            <person name="Hongo Y."/>
            <person name="Kimura K."/>
            <person name="Takaki Y."/>
            <person name="Yoshida Y."/>
            <person name="Baba S."/>
            <person name="Kobayashi G."/>
            <person name="Nagasaki K."/>
            <person name="Hano T."/>
            <person name="Tomaru Y."/>
        </authorList>
    </citation>
    <scope>NUCLEOTIDE SEQUENCE [LARGE SCALE GENOMIC DNA]</scope>
    <source>
        <strain evidence="13 14">NIES-3715</strain>
    </source>
</reference>
<feature type="region of interest" description="Disordered" evidence="11">
    <location>
        <begin position="525"/>
        <end position="554"/>
    </location>
</feature>
<evidence type="ECO:0000256" key="8">
    <source>
        <dbReference type="PIRNR" id="PIRNR000485"/>
    </source>
</evidence>
<dbReference type="InterPro" id="IPR017932">
    <property type="entry name" value="GATase_2_dom"/>
</dbReference>